<comment type="caution">
    <text evidence="8">The sequence shown here is derived from an EMBL/GenBank/DDBJ whole genome shotgun (WGS) entry which is preliminary data.</text>
</comment>
<dbReference type="InterPro" id="IPR038740">
    <property type="entry name" value="BioF2-like_GNAT_dom"/>
</dbReference>
<name>A0ABW3B1F6_9FLAO</name>
<dbReference type="InterPro" id="IPR050644">
    <property type="entry name" value="PG_Glycine_Bridge_Synth"/>
</dbReference>
<dbReference type="PROSITE" id="PS51191">
    <property type="entry name" value="FEMABX"/>
    <property type="match status" value="1"/>
</dbReference>
<dbReference type="PANTHER" id="PTHR36174">
    <property type="entry name" value="LIPID II:GLYCINE GLYCYLTRANSFERASE"/>
    <property type="match status" value="1"/>
</dbReference>
<sequence>MIELSKCQDVSTWNEFLNKERGTQLITIAHNPSLGPILEKTFGYTSQNMVISYNDEMIGVLPVVRIGDKLVSMPHFSYGGPVINTDADIELCLTTALDNNRFEARSFDKLTDNLYEDKITCIIDLKETEEEQLMEFKSGFRRKIRKSERHGFTIVRGNTDLLDDFYYVYTKKMLCKGSPPLGKSFFKNLLTDYKYGEALITAAYDGDSIIAAGFTLSYLKFNELCWVSTNSDYDKYNVNSFLYWNIIKDSISKNYRYFSMGRSTKESSNHKYKRQWKPMEIPIFYNYSEPVGTSIKELTFLTKIWKLQPLRTSVFFGKIVSKYLY</sequence>
<organism evidence="8 9">
    <name type="scientific">Maribacter chungangensis</name>
    <dbReference type="NCBI Taxonomy" id="1069117"/>
    <lineage>
        <taxon>Bacteria</taxon>
        <taxon>Pseudomonadati</taxon>
        <taxon>Bacteroidota</taxon>
        <taxon>Flavobacteriia</taxon>
        <taxon>Flavobacteriales</taxon>
        <taxon>Flavobacteriaceae</taxon>
        <taxon>Maribacter</taxon>
    </lineage>
</organism>
<comment type="similarity">
    <text evidence="1">Belongs to the FemABX family.</text>
</comment>
<evidence type="ECO:0000313" key="9">
    <source>
        <dbReference type="Proteomes" id="UP001597012"/>
    </source>
</evidence>
<reference evidence="9" key="1">
    <citation type="journal article" date="2019" name="Int. J. Syst. Evol. Microbiol.">
        <title>The Global Catalogue of Microorganisms (GCM) 10K type strain sequencing project: providing services to taxonomists for standard genome sequencing and annotation.</title>
        <authorList>
            <consortium name="The Broad Institute Genomics Platform"/>
            <consortium name="The Broad Institute Genome Sequencing Center for Infectious Disease"/>
            <person name="Wu L."/>
            <person name="Ma J."/>
        </authorList>
    </citation>
    <scope>NUCLEOTIDE SEQUENCE [LARGE SCALE GENOMIC DNA]</scope>
    <source>
        <strain evidence="9">CCUG 61948</strain>
    </source>
</reference>
<keyword evidence="3" id="KW-0133">Cell shape</keyword>
<dbReference type="InterPro" id="IPR016181">
    <property type="entry name" value="Acyl_CoA_acyltransferase"/>
</dbReference>
<evidence type="ECO:0000313" key="8">
    <source>
        <dbReference type="EMBL" id="MFD0797137.1"/>
    </source>
</evidence>
<feature type="domain" description="BioF2-like acetyltransferase" evidence="7">
    <location>
        <begin position="137"/>
        <end position="274"/>
    </location>
</feature>
<keyword evidence="6" id="KW-0961">Cell wall biogenesis/degradation</keyword>
<accession>A0ABW3B1F6</accession>
<dbReference type="Gene3D" id="3.40.630.30">
    <property type="match status" value="1"/>
</dbReference>
<keyword evidence="4" id="KW-0573">Peptidoglycan synthesis</keyword>
<dbReference type="Pfam" id="PF13480">
    <property type="entry name" value="Acetyltransf_6"/>
    <property type="match status" value="1"/>
</dbReference>
<dbReference type="GO" id="GO:0016746">
    <property type="term" value="F:acyltransferase activity"/>
    <property type="evidence" value="ECO:0007669"/>
    <property type="project" value="UniProtKB-KW"/>
</dbReference>
<evidence type="ECO:0000256" key="4">
    <source>
        <dbReference type="ARBA" id="ARBA00022984"/>
    </source>
</evidence>
<keyword evidence="2 8" id="KW-0808">Transferase</keyword>
<dbReference type="EMBL" id="JBHTHY010000004">
    <property type="protein sequence ID" value="MFD0797137.1"/>
    <property type="molecule type" value="Genomic_DNA"/>
</dbReference>
<evidence type="ECO:0000259" key="7">
    <source>
        <dbReference type="Pfam" id="PF13480"/>
    </source>
</evidence>
<evidence type="ECO:0000256" key="3">
    <source>
        <dbReference type="ARBA" id="ARBA00022960"/>
    </source>
</evidence>
<keyword evidence="9" id="KW-1185">Reference proteome</keyword>
<dbReference type="EC" id="2.3.1.-" evidence="8"/>
<dbReference type="SUPFAM" id="SSF55729">
    <property type="entry name" value="Acyl-CoA N-acyltransferases (Nat)"/>
    <property type="match status" value="1"/>
</dbReference>
<evidence type="ECO:0000256" key="1">
    <source>
        <dbReference type="ARBA" id="ARBA00009943"/>
    </source>
</evidence>
<proteinExistence type="inferred from homology"/>
<gene>
    <name evidence="8" type="ORF">ACFQZJ_06675</name>
</gene>
<keyword evidence="5 8" id="KW-0012">Acyltransferase</keyword>
<evidence type="ECO:0000256" key="5">
    <source>
        <dbReference type="ARBA" id="ARBA00023315"/>
    </source>
</evidence>
<dbReference type="InterPro" id="IPR003447">
    <property type="entry name" value="FEMABX"/>
</dbReference>
<evidence type="ECO:0000256" key="2">
    <source>
        <dbReference type="ARBA" id="ARBA00022679"/>
    </source>
</evidence>
<dbReference type="PANTHER" id="PTHR36174:SF1">
    <property type="entry name" value="LIPID II:GLYCINE GLYCYLTRANSFERASE"/>
    <property type="match status" value="1"/>
</dbReference>
<dbReference type="RefSeq" id="WP_379933266.1">
    <property type="nucleotide sequence ID" value="NZ_JBHTHY010000004.1"/>
</dbReference>
<protein>
    <submittedName>
        <fullName evidence="8">GNAT family N-acetyltransferase</fullName>
        <ecNumber evidence="8">2.3.1.-</ecNumber>
    </submittedName>
</protein>
<dbReference type="Proteomes" id="UP001597012">
    <property type="component" value="Unassembled WGS sequence"/>
</dbReference>
<evidence type="ECO:0000256" key="6">
    <source>
        <dbReference type="ARBA" id="ARBA00023316"/>
    </source>
</evidence>